<dbReference type="InterPro" id="IPR050275">
    <property type="entry name" value="PGM_Phosphatase"/>
</dbReference>
<evidence type="ECO:0000313" key="1">
    <source>
        <dbReference type="EMBL" id="GAA3645977.1"/>
    </source>
</evidence>
<dbReference type="CDD" id="cd07067">
    <property type="entry name" value="HP_PGM_like"/>
    <property type="match status" value="1"/>
</dbReference>
<dbReference type="SUPFAM" id="SSF53254">
    <property type="entry name" value="Phosphoglycerate mutase-like"/>
    <property type="match status" value="1"/>
</dbReference>
<dbReference type="EMBL" id="BAAAYV010000002">
    <property type="protein sequence ID" value="GAA3645977.1"/>
    <property type="molecule type" value="Genomic_DNA"/>
</dbReference>
<dbReference type="InterPro" id="IPR013078">
    <property type="entry name" value="His_Pase_superF_clade-1"/>
</dbReference>
<keyword evidence="2" id="KW-1185">Reference proteome</keyword>
<dbReference type="Gene3D" id="3.40.50.1240">
    <property type="entry name" value="Phosphoglycerate mutase-like"/>
    <property type="match status" value="1"/>
</dbReference>
<protein>
    <recommendedName>
        <fullName evidence="3">Histidine phosphatase family protein</fullName>
    </recommendedName>
</protein>
<dbReference type="Pfam" id="PF00300">
    <property type="entry name" value="His_Phos_1"/>
    <property type="match status" value="1"/>
</dbReference>
<name>A0ABP7B2Z9_9MICO</name>
<dbReference type="SMART" id="SM00855">
    <property type="entry name" value="PGAM"/>
    <property type="match status" value="1"/>
</dbReference>
<dbReference type="InterPro" id="IPR029033">
    <property type="entry name" value="His_PPase_superfam"/>
</dbReference>
<organism evidence="1 2">
    <name type="scientific">Microbacterium marinilacus</name>
    <dbReference type="NCBI Taxonomy" id="415209"/>
    <lineage>
        <taxon>Bacteria</taxon>
        <taxon>Bacillati</taxon>
        <taxon>Actinomycetota</taxon>
        <taxon>Actinomycetes</taxon>
        <taxon>Micrococcales</taxon>
        <taxon>Microbacteriaceae</taxon>
        <taxon>Microbacterium</taxon>
    </lineage>
</organism>
<proteinExistence type="predicted"/>
<accession>A0ABP7B2Z9</accession>
<gene>
    <name evidence="1" type="ORF">GCM10022202_01530</name>
</gene>
<evidence type="ECO:0000313" key="2">
    <source>
        <dbReference type="Proteomes" id="UP001410795"/>
    </source>
</evidence>
<dbReference type="PANTHER" id="PTHR48100:SF1">
    <property type="entry name" value="HISTIDINE PHOSPHATASE FAMILY PROTEIN-RELATED"/>
    <property type="match status" value="1"/>
</dbReference>
<comment type="caution">
    <text evidence="1">The sequence shown here is derived from an EMBL/GenBank/DDBJ whole genome shotgun (WGS) entry which is preliminary data.</text>
</comment>
<sequence>MGLIQGRRDIPLNDQGRVQAADAAAKLAGLEYAAVVASPLVRASETARIIADELLIDAVELDEDLMEQAWGAAEGVEWSDLDDAFPDGQIKGRERTGQLVERAERAMDRIARAYAGRNIIVVTHGGLINAVNHRAAAADLSDVRGSAGNGSISDVDVHPDSSGGAPSITYATVSVVESALG</sequence>
<evidence type="ECO:0008006" key="3">
    <source>
        <dbReference type="Google" id="ProtNLM"/>
    </source>
</evidence>
<dbReference type="PANTHER" id="PTHR48100">
    <property type="entry name" value="BROAD-SPECIFICITY PHOSPHATASE YOR283W-RELATED"/>
    <property type="match status" value="1"/>
</dbReference>
<reference evidence="2" key="1">
    <citation type="journal article" date="2019" name="Int. J. Syst. Evol. Microbiol.">
        <title>The Global Catalogue of Microorganisms (GCM) 10K type strain sequencing project: providing services to taxonomists for standard genome sequencing and annotation.</title>
        <authorList>
            <consortium name="The Broad Institute Genomics Platform"/>
            <consortium name="The Broad Institute Genome Sequencing Center for Infectious Disease"/>
            <person name="Wu L."/>
            <person name="Ma J."/>
        </authorList>
    </citation>
    <scope>NUCLEOTIDE SEQUENCE [LARGE SCALE GENOMIC DNA]</scope>
    <source>
        <strain evidence="2">JCM 16546</strain>
    </source>
</reference>
<dbReference type="Proteomes" id="UP001410795">
    <property type="component" value="Unassembled WGS sequence"/>
</dbReference>